<dbReference type="Gene3D" id="3.30.1310.20">
    <property type="entry name" value="PRTase-like"/>
    <property type="match status" value="1"/>
</dbReference>
<dbReference type="CDD" id="cd06223">
    <property type="entry name" value="PRTases_typeI"/>
    <property type="match status" value="1"/>
</dbReference>
<organism evidence="2 3">
    <name type="scientific">Phytoactinopolyspora halotolerans</name>
    <dbReference type="NCBI Taxonomy" id="1981512"/>
    <lineage>
        <taxon>Bacteria</taxon>
        <taxon>Bacillati</taxon>
        <taxon>Actinomycetota</taxon>
        <taxon>Actinomycetes</taxon>
        <taxon>Jiangellales</taxon>
        <taxon>Jiangellaceae</taxon>
        <taxon>Phytoactinopolyspora</taxon>
    </lineage>
</organism>
<dbReference type="Pfam" id="PF00156">
    <property type="entry name" value="Pribosyltran"/>
    <property type="match status" value="1"/>
</dbReference>
<dbReference type="InterPro" id="IPR000836">
    <property type="entry name" value="PRTase_dom"/>
</dbReference>
<feature type="domain" description="Phosphoribosyltransferase" evidence="1">
    <location>
        <begin position="35"/>
        <end position="192"/>
    </location>
</feature>
<accession>A0A6L9S2I5</accession>
<dbReference type="Gene3D" id="3.40.50.2020">
    <property type="match status" value="1"/>
</dbReference>
<dbReference type="Proteomes" id="UP000475214">
    <property type="component" value="Unassembled WGS sequence"/>
</dbReference>
<keyword evidence="2" id="KW-0808">Transferase</keyword>
<evidence type="ECO:0000259" key="1">
    <source>
        <dbReference type="Pfam" id="PF00156"/>
    </source>
</evidence>
<protein>
    <submittedName>
        <fullName evidence="2">Phosphoribosyltransferase</fullName>
    </submittedName>
</protein>
<keyword evidence="2" id="KW-0328">Glycosyltransferase</keyword>
<sequence>MNVTREPWRDRSEAGRELGEAVRATLGRRPREHGAPLVLGLPRGGVVVAAEVAAAVGGDLDVLVVRKVGVPWHRELALGAVTASDVRVYNSEVIRRTHLGEQDTEAAFARARAEAAEHEQRFRTGRPALSKADRPVVVVDDGIATGATTLAALQLLRKGESPPEHVTLAVPIAPADTVARLEPYTDDVVVLHTPRHFVAVGEWFINFTQVTDEEVQEFMAGDR</sequence>
<dbReference type="SUPFAM" id="SSF53271">
    <property type="entry name" value="PRTase-like"/>
    <property type="match status" value="1"/>
</dbReference>
<name>A0A6L9S2I5_9ACTN</name>
<keyword evidence="3" id="KW-1185">Reference proteome</keyword>
<dbReference type="AlphaFoldDB" id="A0A6L9S2I5"/>
<dbReference type="InterPro" id="IPR029057">
    <property type="entry name" value="PRTase-like"/>
</dbReference>
<gene>
    <name evidence="2" type="ORF">G1H10_03790</name>
</gene>
<proteinExistence type="predicted"/>
<dbReference type="GO" id="GO:0016757">
    <property type="term" value="F:glycosyltransferase activity"/>
    <property type="evidence" value="ECO:0007669"/>
    <property type="project" value="UniProtKB-KW"/>
</dbReference>
<reference evidence="2 3" key="1">
    <citation type="submission" date="2020-02" db="EMBL/GenBank/DDBJ databases">
        <authorList>
            <person name="Li X.-J."/>
            <person name="Han X.-M."/>
        </authorList>
    </citation>
    <scope>NUCLEOTIDE SEQUENCE [LARGE SCALE GENOMIC DNA]</scope>
    <source>
        <strain evidence="2 3">CCTCC AB 2017055</strain>
    </source>
</reference>
<evidence type="ECO:0000313" key="2">
    <source>
        <dbReference type="EMBL" id="NED99282.1"/>
    </source>
</evidence>
<dbReference type="RefSeq" id="WP_163732848.1">
    <property type="nucleotide sequence ID" value="NZ_JAAGOA010000002.1"/>
</dbReference>
<comment type="caution">
    <text evidence="2">The sequence shown here is derived from an EMBL/GenBank/DDBJ whole genome shotgun (WGS) entry which is preliminary data.</text>
</comment>
<evidence type="ECO:0000313" key="3">
    <source>
        <dbReference type="Proteomes" id="UP000475214"/>
    </source>
</evidence>
<dbReference type="EMBL" id="JAAGOA010000002">
    <property type="protein sequence ID" value="NED99282.1"/>
    <property type="molecule type" value="Genomic_DNA"/>
</dbReference>